<gene>
    <name evidence="2" type="ORF">ACH5RR_032509</name>
</gene>
<comment type="caution">
    <text evidence="2">The sequence shown here is derived from an EMBL/GenBank/DDBJ whole genome shotgun (WGS) entry which is preliminary data.</text>
</comment>
<evidence type="ECO:0000313" key="3">
    <source>
        <dbReference type="Proteomes" id="UP001630127"/>
    </source>
</evidence>
<accession>A0ABD2YLF5</accession>
<protein>
    <submittedName>
        <fullName evidence="2">Uncharacterized protein</fullName>
    </submittedName>
</protein>
<keyword evidence="3" id="KW-1185">Reference proteome</keyword>
<proteinExistence type="predicted"/>
<feature type="chain" id="PRO_5044742778" evidence="1">
    <location>
        <begin position="22"/>
        <end position="164"/>
    </location>
</feature>
<feature type="signal peptide" evidence="1">
    <location>
        <begin position="1"/>
        <end position="21"/>
    </location>
</feature>
<evidence type="ECO:0000313" key="2">
    <source>
        <dbReference type="EMBL" id="KAL3507127.1"/>
    </source>
</evidence>
<organism evidence="2 3">
    <name type="scientific">Cinchona calisaya</name>
    <dbReference type="NCBI Taxonomy" id="153742"/>
    <lineage>
        <taxon>Eukaryota</taxon>
        <taxon>Viridiplantae</taxon>
        <taxon>Streptophyta</taxon>
        <taxon>Embryophyta</taxon>
        <taxon>Tracheophyta</taxon>
        <taxon>Spermatophyta</taxon>
        <taxon>Magnoliopsida</taxon>
        <taxon>eudicotyledons</taxon>
        <taxon>Gunneridae</taxon>
        <taxon>Pentapetalae</taxon>
        <taxon>asterids</taxon>
        <taxon>lamiids</taxon>
        <taxon>Gentianales</taxon>
        <taxon>Rubiaceae</taxon>
        <taxon>Cinchonoideae</taxon>
        <taxon>Cinchoneae</taxon>
        <taxon>Cinchona</taxon>
    </lineage>
</organism>
<evidence type="ECO:0000256" key="1">
    <source>
        <dbReference type="SAM" id="SignalP"/>
    </source>
</evidence>
<keyword evidence="1" id="KW-0732">Signal</keyword>
<dbReference type="AlphaFoldDB" id="A0ABD2YLF5"/>
<reference evidence="2 3" key="1">
    <citation type="submission" date="2024-11" db="EMBL/GenBank/DDBJ databases">
        <title>A near-complete genome assembly of Cinchona calisaya.</title>
        <authorList>
            <person name="Lian D.C."/>
            <person name="Zhao X.W."/>
            <person name="Wei L."/>
        </authorList>
    </citation>
    <scope>NUCLEOTIDE SEQUENCE [LARGE SCALE GENOMIC DNA]</scope>
    <source>
        <tissue evidence="2">Nenye</tissue>
    </source>
</reference>
<sequence length="164" mass="18757">MWVSTNGISTVLVSCMFEAAAGNLSKVDANTEKRLKELENCTREIKVSQKEVQKTIEKLSKTINARVRNIERVIFTRPNELSWYLSYIMHPCLAIGGSNVSHTWKRMLTVKDLVEEILMSCQREEISLSGLTTGEKSIQQVVPKYDIKLKEAWIDSSWDYDAIK</sequence>
<name>A0ABD2YLF5_9GENT</name>
<dbReference type="Proteomes" id="UP001630127">
    <property type="component" value="Unassembled WGS sequence"/>
</dbReference>
<dbReference type="EMBL" id="JBJUIK010000013">
    <property type="protein sequence ID" value="KAL3507127.1"/>
    <property type="molecule type" value="Genomic_DNA"/>
</dbReference>